<evidence type="ECO:0000313" key="3">
    <source>
        <dbReference type="EMBL" id="BBP89389.1"/>
    </source>
</evidence>
<dbReference type="EMBL" id="AP021906">
    <property type="protein sequence ID" value="BBP89389.1"/>
    <property type="molecule type" value="Genomic_DNA"/>
</dbReference>
<feature type="compositionally biased region" description="Basic and acidic residues" evidence="1">
    <location>
        <begin position="85"/>
        <end position="95"/>
    </location>
</feature>
<accession>A0A5S9MBS6</accession>
<feature type="compositionally biased region" description="Basic residues" evidence="1">
    <location>
        <begin position="96"/>
        <end position="105"/>
    </location>
</feature>
<dbReference type="Pfam" id="PF07194">
    <property type="entry name" value="P2"/>
    <property type="match status" value="1"/>
</dbReference>
<organism evidence="3 4">
    <name type="scientific">Bacillus safensis</name>
    <dbReference type="NCBI Taxonomy" id="561879"/>
    <lineage>
        <taxon>Bacteria</taxon>
        <taxon>Bacillati</taxon>
        <taxon>Bacillota</taxon>
        <taxon>Bacilli</taxon>
        <taxon>Bacillales</taxon>
        <taxon>Bacillaceae</taxon>
        <taxon>Bacillus</taxon>
    </lineage>
</organism>
<dbReference type="SUPFAM" id="SSF55052">
    <property type="entry name" value="CheY-binding domain of CheA"/>
    <property type="match status" value="1"/>
</dbReference>
<feature type="region of interest" description="Disordered" evidence="1">
    <location>
        <begin position="83"/>
        <end position="105"/>
    </location>
</feature>
<dbReference type="AlphaFoldDB" id="A0A5S9MBS6"/>
<gene>
    <name evidence="3" type="ORF">BsIDN1_30070</name>
</gene>
<dbReference type="InterPro" id="IPR037052">
    <property type="entry name" value="CheA-like_P2_sf"/>
</dbReference>
<evidence type="ECO:0000256" key="1">
    <source>
        <dbReference type="SAM" id="MobiDB-lite"/>
    </source>
</evidence>
<dbReference type="Gene3D" id="3.30.70.1110">
    <property type="entry name" value="Histidine kinase CheA-like, P2 response regulator-binding domain"/>
    <property type="match status" value="1"/>
</dbReference>
<evidence type="ECO:0000313" key="4">
    <source>
        <dbReference type="Proteomes" id="UP000464658"/>
    </source>
</evidence>
<dbReference type="InterPro" id="IPR035891">
    <property type="entry name" value="CheY-binding_CheA"/>
</dbReference>
<reference evidence="3 4" key="1">
    <citation type="submission" date="2019-12" db="EMBL/GenBank/DDBJ databases">
        <title>Full genome sequence of a Bacillus safensis strain isolated from commercially available natto in Indonesia.</title>
        <authorList>
            <person name="Yoshida M."/>
            <person name="Uomi M."/>
            <person name="Waturangi D."/>
            <person name="Ekaputri J.J."/>
            <person name="Setiamarga D.H.E."/>
        </authorList>
    </citation>
    <scope>NUCLEOTIDE SEQUENCE [LARGE SCALE GENOMIC DNA]</scope>
    <source>
        <strain evidence="3 4">IDN1</strain>
    </source>
</reference>
<dbReference type="InterPro" id="IPR010808">
    <property type="entry name" value="CheA_P2-bd"/>
</dbReference>
<protein>
    <recommendedName>
        <fullName evidence="2">Chemotaxis protein CheA P2 response regulator-binding domain-containing protein</fullName>
    </recommendedName>
</protein>
<feature type="domain" description="Chemotaxis protein CheA P2 response regulator-binding" evidence="2">
    <location>
        <begin position="2"/>
        <end position="76"/>
    </location>
</feature>
<sequence length="105" mass="11933">MTLSEACLLKAVRVYMIFERLNEAGEVVKTVPNAELLESEDFESEFSISYLSKQPMDEVQKIVTAISEVEKVEISEVSAFEEAAPAEKQEVQPEQKKKKKHPFLL</sequence>
<name>A0A5S9MBS6_BACIA</name>
<proteinExistence type="predicted"/>
<evidence type="ECO:0000259" key="2">
    <source>
        <dbReference type="Pfam" id="PF07194"/>
    </source>
</evidence>
<dbReference type="GO" id="GO:0000155">
    <property type="term" value="F:phosphorelay sensor kinase activity"/>
    <property type="evidence" value="ECO:0007669"/>
    <property type="project" value="InterPro"/>
</dbReference>
<dbReference type="Proteomes" id="UP000464658">
    <property type="component" value="Chromosome"/>
</dbReference>